<gene>
    <name evidence="1" type="ORF">NM208_g10310</name>
</gene>
<dbReference type="EMBL" id="JANRMS010001442">
    <property type="protein sequence ID" value="KAJ3528208.1"/>
    <property type="molecule type" value="Genomic_DNA"/>
</dbReference>
<comment type="caution">
    <text evidence="1">The sequence shown here is derived from an EMBL/GenBank/DDBJ whole genome shotgun (WGS) entry which is preliminary data.</text>
</comment>
<name>A0ACC1RYF3_9HYPO</name>
<sequence length="264" mass="29908">MSESTIADGLVDKQLPITVVDLSEDAIIRHVEQKDTLSDILETSTDSRRTLRWINIRSPHWHVARALAEQKKLDCLWTDSSPDSRMPLGVYRCSNCIRICFMMLKLAFPPTRSIEMSQFTTGELNVDSEPVFMYITPDNTIITLFEASTIGIETRILKLLEPPKILGQPCDAFMLAQAIIDVAVDRVSAVGGAYMDLVTNIEIDILRQPNSIQARHVHALQNDVTKIYSHIRLIADLVQQLCRRPSPPEDNRHPMITRLVEICF</sequence>
<reference evidence="1" key="1">
    <citation type="submission" date="2022-08" db="EMBL/GenBank/DDBJ databases">
        <title>Genome Sequence of Fusarium decemcellulare.</title>
        <authorList>
            <person name="Buettner E."/>
        </authorList>
    </citation>
    <scope>NUCLEOTIDE SEQUENCE</scope>
    <source>
        <strain evidence="1">Babe19</strain>
    </source>
</reference>
<organism evidence="1 2">
    <name type="scientific">Fusarium decemcellulare</name>
    <dbReference type="NCBI Taxonomy" id="57161"/>
    <lineage>
        <taxon>Eukaryota</taxon>
        <taxon>Fungi</taxon>
        <taxon>Dikarya</taxon>
        <taxon>Ascomycota</taxon>
        <taxon>Pezizomycotina</taxon>
        <taxon>Sordariomycetes</taxon>
        <taxon>Hypocreomycetidae</taxon>
        <taxon>Hypocreales</taxon>
        <taxon>Nectriaceae</taxon>
        <taxon>Fusarium</taxon>
        <taxon>Fusarium decemcellulare species complex</taxon>
    </lineage>
</organism>
<protein>
    <submittedName>
        <fullName evidence="1">Uncharacterized protein</fullName>
    </submittedName>
</protein>
<accession>A0ACC1RYF3</accession>
<keyword evidence="2" id="KW-1185">Reference proteome</keyword>
<evidence type="ECO:0000313" key="1">
    <source>
        <dbReference type="EMBL" id="KAJ3528208.1"/>
    </source>
</evidence>
<dbReference type="Proteomes" id="UP001148629">
    <property type="component" value="Unassembled WGS sequence"/>
</dbReference>
<proteinExistence type="predicted"/>
<evidence type="ECO:0000313" key="2">
    <source>
        <dbReference type="Proteomes" id="UP001148629"/>
    </source>
</evidence>